<keyword evidence="2" id="KW-0677">Repeat</keyword>
<dbReference type="CDD" id="cd00051">
    <property type="entry name" value="EFh"/>
    <property type="match status" value="1"/>
</dbReference>
<feature type="domain" description="EF-hand" evidence="4">
    <location>
        <begin position="63"/>
        <end position="91"/>
    </location>
</feature>
<organism evidence="5 6">
    <name type="scientific">Nicotiana attenuata</name>
    <name type="common">Coyote tobacco</name>
    <dbReference type="NCBI Taxonomy" id="49451"/>
    <lineage>
        <taxon>Eukaryota</taxon>
        <taxon>Viridiplantae</taxon>
        <taxon>Streptophyta</taxon>
        <taxon>Embryophyta</taxon>
        <taxon>Tracheophyta</taxon>
        <taxon>Spermatophyta</taxon>
        <taxon>Magnoliopsida</taxon>
        <taxon>eudicotyledons</taxon>
        <taxon>Gunneridae</taxon>
        <taxon>Pentapetalae</taxon>
        <taxon>asterids</taxon>
        <taxon>lamiids</taxon>
        <taxon>Solanales</taxon>
        <taxon>Solanaceae</taxon>
        <taxon>Nicotianoideae</taxon>
        <taxon>Nicotianeae</taxon>
        <taxon>Nicotiana</taxon>
    </lineage>
</organism>
<keyword evidence="1" id="KW-0479">Metal-binding</keyword>
<evidence type="ECO:0000313" key="5">
    <source>
        <dbReference type="EMBL" id="OIT04144.1"/>
    </source>
</evidence>
<keyword evidence="3" id="KW-0106">Calcium</keyword>
<evidence type="ECO:0000259" key="4">
    <source>
        <dbReference type="PROSITE" id="PS50222"/>
    </source>
</evidence>
<evidence type="ECO:0000313" key="6">
    <source>
        <dbReference type="Proteomes" id="UP000187609"/>
    </source>
</evidence>
<dbReference type="OMA" id="MAFEFHI"/>
<gene>
    <name evidence="5" type="ORF">A4A49_00311</name>
</gene>
<proteinExistence type="predicted"/>
<dbReference type="InterPro" id="IPR039647">
    <property type="entry name" value="EF_hand_pair_protein_CML-like"/>
</dbReference>
<dbReference type="Gramene" id="OIT04144">
    <property type="protein sequence ID" value="OIT04144"/>
    <property type="gene ID" value="A4A49_00311"/>
</dbReference>
<dbReference type="PANTHER" id="PTHR10891">
    <property type="entry name" value="EF-HAND CALCIUM-BINDING DOMAIN CONTAINING PROTEIN"/>
    <property type="match status" value="1"/>
</dbReference>
<dbReference type="GO" id="GO:0005509">
    <property type="term" value="F:calcium ion binding"/>
    <property type="evidence" value="ECO:0007669"/>
    <property type="project" value="InterPro"/>
</dbReference>
<evidence type="ECO:0000256" key="3">
    <source>
        <dbReference type="ARBA" id="ARBA00022837"/>
    </source>
</evidence>
<name>A0A1J6IU85_NICAT</name>
<dbReference type="PROSITE" id="PS00018">
    <property type="entry name" value="EF_HAND_1"/>
    <property type="match status" value="2"/>
</dbReference>
<reference evidence="5" key="1">
    <citation type="submission" date="2016-11" db="EMBL/GenBank/DDBJ databases">
        <title>The genome of Nicotiana attenuata.</title>
        <authorList>
            <person name="Xu S."/>
            <person name="Brockmoeller T."/>
            <person name="Gaquerel E."/>
            <person name="Navarro A."/>
            <person name="Kuhl H."/>
            <person name="Gase K."/>
            <person name="Ling Z."/>
            <person name="Zhou W."/>
            <person name="Kreitzer C."/>
            <person name="Stanke M."/>
            <person name="Tang H."/>
            <person name="Lyons E."/>
            <person name="Pandey P."/>
            <person name="Pandey S.P."/>
            <person name="Timmermann B."/>
            <person name="Baldwin I.T."/>
        </authorList>
    </citation>
    <scope>NUCLEOTIDE SEQUENCE [LARGE SCALE GENOMIC DNA]</scope>
    <source>
        <strain evidence="5">UT</strain>
    </source>
</reference>
<dbReference type="AlphaFoldDB" id="A0A1J6IU85"/>
<comment type="caution">
    <text evidence="5">The sequence shown here is derived from an EMBL/GenBank/DDBJ whole genome shotgun (WGS) entry which is preliminary data.</text>
</comment>
<keyword evidence="6" id="KW-1185">Reference proteome</keyword>
<dbReference type="InterPro" id="IPR018247">
    <property type="entry name" value="EF_Hand_1_Ca_BS"/>
</dbReference>
<accession>A0A1J6IU85</accession>
<dbReference type="SUPFAM" id="SSF47473">
    <property type="entry name" value="EF-hand"/>
    <property type="match status" value="1"/>
</dbReference>
<evidence type="ECO:0000256" key="2">
    <source>
        <dbReference type="ARBA" id="ARBA00022737"/>
    </source>
</evidence>
<dbReference type="Gene3D" id="1.10.238.10">
    <property type="entry name" value="EF-hand"/>
    <property type="match status" value="1"/>
</dbReference>
<dbReference type="InterPro" id="IPR002048">
    <property type="entry name" value="EF_hand_dom"/>
</dbReference>
<dbReference type="Proteomes" id="UP000187609">
    <property type="component" value="Unassembled WGS sequence"/>
</dbReference>
<feature type="domain" description="EF-hand" evidence="4">
    <location>
        <begin position="20"/>
        <end position="55"/>
    </location>
</feature>
<dbReference type="InterPro" id="IPR011992">
    <property type="entry name" value="EF-hand-dom_pair"/>
</dbReference>
<sequence length="103" mass="11758">MLDLFRPRNIIKCTCGQVPLTEEQLTNIFKAYDSNRDGYLSTEELRAAFRELGSIFPGYRAVRALHRVDRNGDGLIDKKELEQLVQYASKRGYSLRNACSASK</sequence>
<protein>
    <recommendedName>
        <fullName evidence="4">EF-hand domain-containing protein</fullName>
    </recommendedName>
</protein>
<dbReference type="STRING" id="49451.A0A1J6IU85"/>
<dbReference type="PROSITE" id="PS50222">
    <property type="entry name" value="EF_HAND_2"/>
    <property type="match status" value="2"/>
</dbReference>
<dbReference type="SMART" id="SM00054">
    <property type="entry name" value="EFh"/>
    <property type="match status" value="2"/>
</dbReference>
<dbReference type="SMR" id="A0A1J6IU85"/>
<dbReference type="Pfam" id="PF13499">
    <property type="entry name" value="EF-hand_7"/>
    <property type="match status" value="1"/>
</dbReference>
<evidence type="ECO:0000256" key="1">
    <source>
        <dbReference type="ARBA" id="ARBA00022723"/>
    </source>
</evidence>
<dbReference type="EMBL" id="MJEQ01037186">
    <property type="protein sequence ID" value="OIT04144.1"/>
    <property type="molecule type" value="Genomic_DNA"/>
</dbReference>